<protein>
    <recommendedName>
        <fullName evidence="7">TRAP transporter small permease protein</fullName>
    </recommendedName>
</protein>
<evidence type="ECO:0000256" key="1">
    <source>
        <dbReference type="ARBA" id="ARBA00004651"/>
    </source>
</evidence>
<dbReference type="Pfam" id="PF04290">
    <property type="entry name" value="DctQ"/>
    <property type="match status" value="1"/>
</dbReference>
<dbReference type="InterPro" id="IPR055348">
    <property type="entry name" value="DctQ"/>
</dbReference>
<dbReference type="GO" id="GO:0005886">
    <property type="term" value="C:plasma membrane"/>
    <property type="evidence" value="ECO:0007669"/>
    <property type="project" value="UniProtKB-SubCell"/>
</dbReference>
<comment type="caution">
    <text evidence="9">The sequence shown here is derived from an EMBL/GenBank/DDBJ whole genome shotgun (WGS) entry which is preliminary data.</text>
</comment>
<keyword evidence="5 7" id="KW-1133">Transmembrane helix</keyword>
<evidence type="ECO:0000313" key="10">
    <source>
        <dbReference type="Proteomes" id="UP000242757"/>
    </source>
</evidence>
<feature type="transmembrane region" description="Helical" evidence="7">
    <location>
        <begin position="51"/>
        <end position="74"/>
    </location>
</feature>
<comment type="subunit">
    <text evidence="7">The complex comprises the extracytoplasmic solute receptor protein and the two transmembrane proteins.</text>
</comment>
<accession>A0A233RGT9</accession>
<feature type="transmembrane region" description="Helical" evidence="7">
    <location>
        <begin position="136"/>
        <end position="156"/>
    </location>
</feature>
<comment type="function">
    <text evidence="7">Part of the tripartite ATP-independent periplasmic (TRAP) transport system.</text>
</comment>
<comment type="similarity">
    <text evidence="7">Belongs to the TRAP transporter small permease family.</text>
</comment>
<evidence type="ECO:0000256" key="2">
    <source>
        <dbReference type="ARBA" id="ARBA00022448"/>
    </source>
</evidence>
<proteinExistence type="inferred from homology"/>
<feature type="transmembrane region" description="Helical" evidence="7">
    <location>
        <begin position="95"/>
        <end position="116"/>
    </location>
</feature>
<keyword evidence="3" id="KW-1003">Cell membrane</keyword>
<dbReference type="RefSeq" id="WP_094199391.1">
    <property type="nucleotide sequence ID" value="NZ_NBIM01000001.1"/>
</dbReference>
<organism evidence="9 10">
    <name type="scientific">Oceanimonas doudoroffii</name>
    <dbReference type="NCBI Taxonomy" id="84158"/>
    <lineage>
        <taxon>Bacteria</taxon>
        <taxon>Pseudomonadati</taxon>
        <taxon>Pseudomonadota</taxon>
        <taxon>Gammaproteobacteria</taxon>
        <taxon>Aeromonadales</taxon>
        <taxon>Aeromonadaceae</taxon>
        <taxon>Oceanimonas</taxon>
    </lineage>
</organism>
<keyword evidence="4 7" id="KW-0812">Transmembrane</keyword>
<comment type="subcellular location">
    <subcellularLocation>
        <location evidence="7">Cell inner membrane</location>
        <topology evidence="7">Multi-pass membrane protein</topology>
    </subcellularLocation>
    <subcellularLocation>
        <location evidence="1">Cell membrane</location>
        <topology evidence="1">Multi-pass membrane protein</topology>
    </subcellularLocation>
</comment>
<dbReference type="AlphaFoldDB" id="A0A233RGT9"/>
<evidence type="ECO:0000313" key="9">
    <source>
        <dbReference type="EMBL" id="OXY82612.1"/>
    </source>
</evidence>
<keyword evidence="6 7" id="KW-0472">Membrane</keyword>
<keyword evidence="2 7" id="KW-0813">Transport</keyword>
<evidence type="ECO:0000259" key="8">
    <source>
        <dbReference type="Pfam" id="PF04290"/>
    </source>
</evidence>
<dbReference type="EMBL" id="NBIM01000001">
    <property type="protein sequence ID" value="OXY82612.1"/>
    <property type="molecule type" value="Genomic_DNA"/>
</dbReference>
<gene>
    <name evidence="9" type="ORF">B6S08_03570</name>
</gene>
<dbReference type="GO" id="GO:0022857">
    <property type="term" value="F:transmembrane transporter activity"/>
    <property type="evidence" value="ECO:0007669"/>
    <property type="project" value="UniProtKB-UniRule"/>
</dbReference>
<feature type="transmembrane region" description="Helical" evidence="7">
    <location>
        <begin position="12"/>
        <end position="31"/>
    </location>
</feature>
<evidence type="ECO:0000256" key="5">
    <source>
        <dbReference type="ARBA" id="ARBA00022989"/>
    </source>
</evidence>
<sequence length="174" mass="18970">MNSLTRLTDRVALLMYWLGGVLIVAMMLIVVADVAARGFFSLTDGQLDLTFVGGIELVKFSLLFSMLLAFPHAVDKGQIVVDLFTQQMNAARLRFFTGGYTLGFGLLGAAWCWRFTEAAHSARQTGELTQDLLLPMSAIYQIASLALAVLALRALLVGVNIVMGTHAPEQEHHS</sequence>
<keyword evidence="7" id="KW-0997">Cell inner membrane</keyword>
<keyword evidence="10" id="KW-1185">Reference proteome</keyword>
<evidence type="ECO:0000256" key="4">
    <source>
        <dbReference type="ARBA" id="ARBA00022692"/>
    </source>
</evidence>
<reference evidence="9 10" key="1">
    <citation type="submission" date="2017-08" db="EMBL/GenBank/DDBJ databases">
        <title>A Genome Sequence of Oceanimonas doudoroffii ATCC 27123T.</title>
        <authorList>
            <person name="Brennan M.A."/>
            <person name="Maclea K.S."/>
            <person name="Mcclelland W.D."/>
            <person name="Trachtenberg A.M."/>
        </authorList>
    </citation>
    <scope>NUCLEOTIDE SEQUENCE [LARGE SCALE GENOMIC DNA]</scope>
    <source>
        <strain evidence="9 10">ATCC 27123</strain>
    </source>
</reference>
<evidence type="ECO:0000256" key="6">
    <source>
        <dbReference type="ARBA" id="ARBA00023136"/>
    </source>
</evidence>
<dbReference type="Proteomes" id="UP000242757">
    <property type="component" value="Unassembled WGS sequence"/>
</dbReference>
<dbReference type="OrthoDB" id="7363305at2"/>
<evidence type="ECO:0000256" key="3">
    <source>
        <dbReference type="ARBA" id="ARBA00022475"/>
    </source>
</evidence>
<feature type="domain" description="Tripartite ATP-independent periplasmic transporters DctQ component" evidence="8">
    <location>
        <begin position="26"/>
        <end position="156"/>
    </location>
</feature>
<evidence type="ECO:0000256" key="7">
    <source>
        <dbReference type="RuleBase" id="RU369079"/>
    </source>
</evidence>
<name>A0A233RGT9_9GAMM</name>